<feature type="region of interest" description="Disordered" evidence="1">
    <location>
        <begin position="1"/>
        <end position="37"/>
    </location>
</feature>
<feature type="compositionally biased region" description="Low complexity" evidence="1">
    <location>
        <begin position="25"/>
        <end position="37"/>
    </location>
</feature>
<feature type="region of interest" description="Disordered" evidence="1">
    <location>
        <begin position="49"/>
        <end position="79"/>
    </location>
</feature>
<feature type="compositionally biased region" description="Basic and acidic residues" evidence="1">
    <location>
        <begin position="49"/>
        <end position="61"/>
    </location>
</feature>
<sequence>MEEKKQVGSSSSSSFTSDLFGTKDSSGSSSSGIFGSIFAPSSKVVGRELLRPELGEKKHDSAGQVWNTKPGVPDITPRSSEGETRQYIMVVRTSILVLRIPRALGTLLLIKMGEKMIPAVLQGEIGGKGLSIIKTSPPMACEFPIYSYR</sequence>
<evidence type="ECO:0000313" key="3">
    <source>
        <dbReference type="Proteomes" id="UP000325577"/>
    </source>
</evidence>
<dbReference type="EMBL" id="CM018051">
    <property type="protein sequence ID" value="KAA8516361.1"/>
    <property type="molecule type" value="Genomic_DNA"/>
</dbReference>
<dbReference type="OrthoDB" id="1717762at2759"/>
<keyword evidence="3" id="KW-1185">Reference proteome</keyword>
<organism evidence="2 3">
    <name type="scientific">Nyssa sinensis</name>
    <dbReference type="NCBI Taxonomy" id="561372"/>
    <lineage>
        <taxon>Eukaryota</taxon>
        <taxon>Viridiplantae</taxon>
        <taxon>Streptophyta</taxon>
        <taxon>Embryophyta</taxon>
        <taxon>Tracheophyta</taxon>
        <taxon>Spermatophyta</taxon>
        <taxon>Magnoliopsida</taxon>
        <taxon>eudicotyledons</taxon>
        <taxon>Gunneridae</taxon>
        <taxon>Pentapetalae</taxon>
        <taxon>asterids</taxon>
        <taxon>Cornales</taxon>
        <taxon>Nyssaceae</taxon>
        <taxon>Nyssa</taxon>
    </lineage>
</organism>
<proteinExistence type="predicted"/>
<protein>
    <submittedName>
        <fullName evidence="2">Uncharacterized protein</fullName>
    </submittedName>
</protein>
<gene>
    <name evidence="2" type="ORF">F0562_016654</name>
</gene>
<accession>A0A5J4ZGA0</accession>
<name>A0A5J4ZGA0_9ASTE</name>
<dbReference type="AlphaFoldDB" id="A0A5J4ZGA0"/>
<evidence type="ECO:0000313" key="2">
    <source>
        <dbReference type="EMBL" id="KAA8516361.1"/>
    </source>
</evidence>
<dbReference type="PANTHER" id="PTHR33738:SF1">
    <property type="entry name" value="PLANT_T7H20-70 PROTEIN"/>
    <property type="match status" value="1"/>
</dbReference>
<reference evidence="2 3" key="1">
    <citation type="submission" date="2019-09" db="EMBL/GenBank/DDBJ databases">
        <title>A chromosome-level genome assembly of the Chinese tupelo Nyssa sinensis.</title>
        <authorList>
            <person name="Yang X."/>
            <person name="Kang M."/>
            <person name="Yang Y."/>
            <person name="Xiong H."/>
            <person name="Wang M."/>
            <person name="Zhang Z."/>
            <person name="Wang Z."/>
            <person name="Wu H."/>
            <person name="Ma T."/>
            <person name="Liu J."/>
            <person name="Xi Z."/>
        </authorList>
    </citation>
    <scope>NUCLEOTIDE SEQUENCE [LARGE SCALE GENOMIC DNA]</scope>
    <source>
        <strain evidence="2">J267</strain>
        <tissue evidence="2">Leaf</tissue>
    </source>
</reference>
<dbReference type="PANTHER" id="PTHR33738">
    <property type="entry name" value="EMB|CAB82975.1"/>
    <property type="match status" value="1"/>
</dbReference>
<evidence type="ECO:0000256" key="1">
    <source>
        <dbReference type="SAM" id="MobiDB-lite"/>
    </source>
</evidence>
<dbReference type="Proteomes" id="UP000325577">
    <property type="component" value="Linkage Group LG8"/>
</dbReference>